<evidence type="ECO:0000256" key="5">
    <source>
        <dbReference type="ARBA" id="ARBA00022729"/>
    </source>
</evidence>
<evidence type="ECO:0000256" key="3">
    <source>
        <dbReference type="ARBA" id="ARBA00022471"/>
    </source>
</evidence>
<dbReference type="AlphaFoldDB" id="A0A0D2RU37"/>
<feature type="chain" id="PRO_5025097550" description="S-protein homolog" evidence="6">
    <location>
        <begin position="29"/>
        <end position="158"/>
    </location>
</feature>
<gene>
    <name evidence="7" type="ORF">B456_004G058000</name>
</gene>
<comment type="similarity">
    <text evidence="2 6">Belongs to the plant self-incompatibility (S1) protein family.</text>
</comment>
<organism evidence="7 8">
    <name type="scientific">Gossypium raimondii</name>
    <name type="common">Peruvian cotton</name>
    <name type="synonym">Gossypium klotzschianum subsp. raimondii</name>
    <dbReference type="NCBI Taxonomy" id="29730"/>
    <lineage>
        <taxon>Eukaryota</taxon>
        <taxon>Viridiplantae</taxon>
        <taxon>Streptophyta</taxon>
        <taxon>Embryophyta</taxon>
        <taxon>Tracheophyta</taxon>
        <taxon>Spermatophyta</taxon>
        <taxon>Magnoliopsida</taxon>
        <taxon>eudicotyledons</taxon>
        <taxon>Gunneridae</taxon>
        <taxon>Pentapetalae</taxon>
        <taxon>rosids</taxon>
        <taxon>malvids</taxon>
        <taxon>Malvales</taxon>
        <taxon>Malvaceae</taxon>
        <taxon>Malvoideae</taxon>
        <taxon>Gossypium</taxon>
    </lineage>
</organism>
<evidence type="ECO:0000256" key="6">
    <source>
        <dbReference type="RuleBase" id="RU367044"/>
    </source>
</evidence>
<evidence type="ECO:0000256" key="2">
    <source>
        <dbReference type="ARBA" id="ARBA00005581"/>
    </source>
</evidence>
<protein>
    <recommendedName>
        <fullName evidence="6">S-protein homolog</fullName>
    </recommendedName>
</protein>
<keyword evidence="5 6" id="KW-0732">Signal</keyword>
<evidence type="ECO:0000313" key="7">
    <source>
        <dbReference type="EMBL" id="KJB22620.1"/>
    </source>
</evidence>
<feature type="signal peptide" evidence="6">
    <location>
        <begin position="1"/>
        <end position="28"/>
    </location>
</feature>
<name>A0A0D2RU37_GOSRA</name>
<dbReference type="KEGG" id="gra:105793531"/>
<evidence type="ECO:0000256" key="1">
    <source>
        <dbReference type="ARBA" id="ARBA00004613"/>
    </source>
</evidence>
<dbReference type="Pfam" id="PF05938">
    <property type="entry name" value="Self-incomp_S1"/>
    <property type="match status" value="1"/>
</dbReference>
<dbReference type="eggNOG" id="ENOG502SQIK">
    <property type="taxonomic scope" value="Eukaryota"/>
</dbReference>
<dbReference type="GO" id="GO:0005576">
    <property type="term" value="C:extracellular region"/>
    <property type="evidence" value="ECO:0007669"/>
    <property type="project" value="UniProtKB-SubCell"/>
</dbReference>
<comment type="subcellular location">
    <subcellularLocation>
        <location evidence="1 6">Secreted</location>
    </subcellularLocation>
</comment>
<accession>A0A0D2RU37</accession>
<sequence>MSPAQNVVTKKMMLVMALCLTQSLVTHSILNKCHVHVSNGFSHGEFLEAHCRSKDDDLGVRHLLPYNEFNWTFRTNFFSTTKFSCHMWWTGGEKYLDVFWTDDKFLDKECAGNNCRWRSQDDGVYLFSYKHKEYRLKYNWDPWNKTKNHSYLDKKMLS</sequence>
<proteinExistence type="inferred from homology"/>
<keyword evidence="8" id="KW-1185">Reference proteome</keyword>
<dbReference type="PANTHER" id="PTHR31232:SF154">
    <property type="entry name" value="S-PROTEIN HOMOLOG"/>
    <property type="match status" value="1"/>
</dbReference>
<dbReference type="EMBL" id="CM001743">
    <property type="protein sequence ID" value="KJB22620.1"/>
    <property type="molecule type" value="Genomic_DNA"/>
</dbReference>
<dbReference type="Gramene" id="KJB22620">
    <property type="protein sequence ID" value="KJB22620"/>
    <property type="gene ID" value="B456_004G058000"/>
</dbReference>
<dbReference type="Proteomes" id="UP000032304">
    <property type="component" value="Chromosome 4"/>
</dbReference>
<evidence type="ECO:0000256" key="4">
    <source>
        <dbReference type="ARBA" id="ARBA00022525"/>
    </source>
</evidence>
<dbReference type="OrthoDB" id="1727555at2759"/>
<dbReference type="InterPro" id="IPR010264">
    <property type="entry name" value="Self-incomp_S1"/>
</dbReference>
<evidence type="ECO:0000313" key="8">
    <source>
        <dbReference type="Proteomes" id="UP000032304"/>
    </source>
</evidence>
<reference evidence="7 8" key="1">
    <citation type="journal article" date="2012" name="Nature">
        <title>Repeated polyploidization of Gossypium genomes and the evolution of spinnable cotton fibres.</title>
        <authorList>
            <person name="Paterson A.H."/>
            <person name="Wendel J.F."/>
            <person name="Gundlach H."/>
            <person name="Guo H."/>
            <person name="Jenkins J."/>
            <person name="Jin D."/>
            <person name="Llewellyn D."/>
            <person name="Showmaker K.C."/>
            <person name="Shu S."/>
            <person name="Udall J."/>
            <person name="Yoo M.J."/>
            <person name="Byers R."/>
            <person name="Chen W."/>
            <person name="Doron-Faigenboim A."/>
            <person name="Duke M.V."/>
            <person name="Gong L."/>
            <person name="Grimwood J."/>
            <person name="Grover C."/>
            <person name="Grupp K."/>
            <person name="Hu G."/>
            <person name="Lee T.H."/>
            <person name="Li J."/>
            <person name="Lin L."/>
            <person name="Liu T."/>
            <person name="Marler B.S."/>
            <person name="Page J.T."/>
            <person name="Roberts A.W."/>
            <person name="Romanel E."/>
            <person name="Sanders W.S."/>
            <person name="Szadkowski E."/>
            <person name="Tan X."/>
            <person name="Tang H."/>
            <person name="Xu C."/>
            <person name="Wang J."/>
            <person name="Wang Z."/>
            <person name="Zhang D."/>
            <person name="Zhang L."/>
            <person name="Ashrafi H."/>
            <person name="Bedon F."/>
            <person name="Bowers J.E."/>
            <person name="Brubaker C.L."/>
            <person name="Chee P.W."/>
            <person name="Das S."/>
            <person name="Gingle A.R."/>
            <person name="Haigler C.H."/>
            <person name="Harker D."/>
            <person name="Hoffmann L.V."/>
            <person name="Hovav R."/>
            <person name="Jones D.C."/>
            <person name="Lemke C."/>
            <person name="Mansoor S."/>
            <person name="ur Rahman M."/>
            <person name="Rainville L.N."/>
            <person name="Rambani A."/>
            <person name="Reddy U.K."/>
            <person name="Rong J.K."/>
            <person name="Saranga Y."/>
            <person name="Scheffler B.E."/>
            <person name="Scheffler J.A."/>
            <person name="Stelly D.M."/>
            <person name="Triplett B.A."/>
            <person name="Van Deynze A."/>
            <person name="Vaslin M.F."/>
            <person name="Waghmare V.N."/>
            <person name="Walford S.A."/>
            <person name="Wright R.J."/>
            <person name="Zaki E.A."/>
            <person name="Zhang T."/>
            <person name="Dennis E.S."/>
            <person name="Mayer K.F."/>
            <person name="Peterson D.G."/>
            <person name="Rokhsar D.S."/>
            <person name="Wang X."/>
            <person name="Schmutz J."/>
        </authorList>
    </citation>
    <scope>NUCLEOTIDE SEQUENCE [LARGE SCALE GENOMIC DNA]</scope>
</reference>
<dbReference type="PANTHER" id="PTHR31232">
    <property type="match status" value="1"/>
</dbReference>
<dbReference type="OMA" id="CENFSES"/>
<dbReference type="GO" id="GO:0060320">
    <property type="term" value="P:rejection of self pollen"/>
    <property type="evidence" value="ECO:0007669"/>
    <property type="project" value="UniProtKB-KW"/>
</dbReference>
<keyword evidence="3 6" id="KW-0713">Self-incompatibility</keyword>
<keyword evidence="4 6" id="KW-0964">Secreted</keyword>